<evidence type="ECO:0000313" key="8">
    <source>
        <dbReference type="EMBL" id="PTB49993.1"/>
    </source>
</evidence>
<feature type="region of interest" description="Disordered" evidence="1">
    <location>
        <begin position="1"/>
        <end position="22"/>
    </location>
</feature>
<sequence length="281" mass="29840">MATSTNPPDNQNRTNPVAPGPATVFQFQKETTPSGPSTGEVMVLPFTPKKKRRFGEALGMDKMPTPSFNRAKPSTAATSTAAQTASRGLIASIFSGAKEATDPSKEGKSLTKNKIMSQINEINAQQRARQDVVLNIAMAIDSCLAQYTSQLSSAVAEQVRTCLNTALENFVTSHINPEGRPKNPEKMGSKERAAQPSETASANSSRSEEGKSNGPKNPTTTGPPAATGKVGQKAPKVTWAQVASRNTTHNKKPQNDSNTQKNPAPSSEGPAPADRKQNKDK</sequence>
<evidence type="ECO:0000313" key="9">
    <source>
        <dbReference type="Proteomes" id="UP000241690"/>
    </source>
</evidence>
<evidence type="ECO:0000313" key="2">
    <source>
        <dbReference type="EMBL" id="PTB47367.1"/>
    </source>
</evidence>
<evidence type="ECO:0000256" key="1">
    <source>
        <dbReference type="SAM" id="MobiDB-lite"/>
    </source>
</evidence>
<feature type="compositionally biased region" description="Low complexity" evidence="1">
    <location>
        <begin position="213"/>
        <end position="231"/>
    </location>
</feature>
<dbReference type="GeneID" id="36623072"/>
<evidence type="ECO:0000313" key="3">
    <source>
        <dbReference type="EMBL" id="PTB47372.1"/>
    </source>
</evidence>
<reference evidence="4 9" key="1">
    <citation type="submission" date="2016-07" db="EMBL/GenBank/DDBJ databases">
        <title>Multiple horizontal gene transfer events from other fungi enriched the ability of initially mycotrophic Trichoderma (Ascomycota) to feed on dead plant biomass.</title>
        <authorList>
            <consortium name="DOE Joint Genome Institute"/>
            <person name="Aerts A."/>
            <person name="Atanasova L."/>
            <person name="Chenthamara K."/>
            <person name="Zhang J."/>
            <person name="Grujic M."/>
            <person name="Henrissat B."/>
            <person name="Kuo A."/>
            <person name="Salamov A."/>
            <person name="Lipzen A."/>
            <person name="Labutti K."/>
            <person name="Barry K."/>
            <person name="Miao Y."/>
            <person name="Rahimi M.J."/>
            <person name="Shen Q."/>
            <person name="Grigoriev I.V."/>
            <person name="Kubicek C.P."/>
            <person name="Druzhinina I.S."/>
        </authorList>
    </citation>
    <scope>NUCLEOTIDE SEQUENCE [LARGE SCALE GENOMIC DNA]</scope>
    <source>
        <strain evidence="4 9">CBS 226.95</strain>
    </source>
</reference>
<feature type="compositionally biased region" description="Polar residues" evidence="1">
    <location>
        <begin position="1"/>
        <end position="15"/>
    </location>
</feature>
<accession>A0A2T3ZRG9</accession>
<dbReference type="EMBL" id="KZ679707">
    <property type="protein sequence ID" value="PTB47831.1"/>
    <property type="molecule type" value="Genomic_DNA"/>
</dbReference>
<dbReference type="EMBL" id="KZ679739">
    <property type="protein sequence ID" value="PTB47372.1"/>
    <property type="molecule type" value="Genomic_DNA"/>
</dbReference>
<feature type="non-terminal residue" evidence="4">
    <location>
        <position position="281"/>
    </location>
</feature>
<organism evidence="4 9">
    <name type="scientific">Trichoderma harzianum CBS 226.95</name>
    <dbReference type="NCBI Taxonomy" id="983964"/>
    <lineage>
        <taxon>Eukaryota</taxon>
        <taxon>Fungi</taxon>
        <taxon>Dikarya</taxon>
        <taxon>Ascomycota</taxon>
        <taxon>Pezizomycotina</taxon>
        <taxon>Sordariomycetes</taxon>
        <taxon>Hypocreomycetidae</taxon>
        <taxon>Hypocreales</taxon>
        <taxon>Hypocreaceae</taxon>
        <taxon>Trichoderma</taxon>
    </lineage>
</organism>
<feature type="compositionally biased region" description="Polar residues" evidence="1">
    <location>
        <begin position="196"/>
        <end position="205"/>
    </location>
</feature>
<evidence type="ECO:0000313" key="5">
    <source>
        <dbReference type="EMBL" id="PTB47468.1"/>
    </source>
</evidence>
<dbReference type="EMBL" id="KZ679701">
    <property type="protein sequence ID" value="PTB48195.1"/>
    <property type="molecule type" value="Genomic_DNA"/>
</dbReference>
<feature type="compositionally biased region" description="Basic and acidic residues" evidence="1">
    <location>
        <begin position="177"/>
        <end position="193"/>
    </location>
</feature>
<dbReference type="EMBL" id="KZ679722">
    <property type="protein sequence ID" value="PTB47468.1"/>
    <property type="molecule type" value="Genomic_DNA"/>
</dbReference>
<dbReference type="Proteomes" id="UP000241690">
    <property type="component" value="Unassembled WGS sequence"/>
</dbReference>
<evidence type="ECO:0000313" key="4">
    <source>
        <dbReference type="EMBL" id="PTB47378.1"/>
    </source>
</evidence>
<dbReference type="EMBL" id="KZ679740">
    <property type="protein sequence ID" value="PTB47367.1"/>
    <property type="molecule type" value="Genomic_DNA"/>
</dbReference>
<proteinExistence type="predicted"/>
<name>A0A2T3ZRG9_TRIHA</name>
<gene>
    <name evidence="4" type="ORF">M431DRAFT_35515</name>
    <name evidence="3" type="ORF">M431DRAFT_62197</name>
    <name evidence="8" type="ORF">M431DRAFT_67647</name>
    <name evidence="5" type="ORF">M431DRAFT_68142</name>
    <name evidence="2" type="ORF">M431DRAFT_68590</name>
    <name evidence="6" type="ORF">M431DRAFT_69791</name>
    <name evidence="7" type="ORF">M431DRAFT_70659</name>
</gene>
<dbReference type="AlphaFoldDB" id="A0A2T3ZRG9"/>
<keyword evidence="9" id="KW-1185">Reference proteome</keyword>
<feature type="compositionally biased region" description="Polar residues" evidence="1">
    <location>
        <begin position="255"/>
        <end position="265"/>
    </location>
</feature>
<dbReference type="EMBL" id="KZ679737">
    <property type="protein sequence ID" value="PTB47378.1"/>
    <property type="molecule type" value="Genomic_DNA"/>
</dbReference>
<dbReference type="RefSeq" id="XP_024767055.1">
    <property type="nucleotide sequence ID" value="XM_024914507.1"/>
</dbReference>
<feature type="region of interest" description="Disordered" evidence="1">
    <location>
        <begin position="173"/>
        <end position="281"/>
    </location>
</feature>
<evidence type="ECO:0000313" key="7">
    <source>
        <dbReference type="EMBL" id="PTB48195.1"/>
    </source>
</evidence>
<evidence type="ECO:0000313" key="6">
    <source>
        <dbReference type="EMBL" id="PTB47831.1"/>
    </source>
</evidence>
<protein>
    <submittedName>
        <fullName evidence="4">Uncharacterized protein</fullName>
    </submittedName>
</protein>
<dbReference type="EMBL" id="KZ679690">
    <property type="protein sequence ID" value="PTB49993.1"/>
    <property type="molecule type" value="Genomic_DNA"/>
</dbReference>